<feature type="compositionally biased region" description="Basic and acidic residues" evidence="1">
    <location>
        <begin position="636"/>
        <end position="648"/>
    </location>
</feature>
<evidence type="ECO:0000259" key="3">
    <source>
        <dbReference type="Pfam" id="PF05089"/>
    </source>
</evidence>
<sequence>MVTLVALVALVAGARAAPAGLDYDFSGRGDGAAVLDLFLRVLKLDAYDELPFASVTIDAGLDCGAAGDAHASKLCVVLEDAANDDDGSAAVVAVRATSAVDAAYGAARYLRERCGMSFGWDRAGGDQVAIAQRLANGLPAWPPLKGPTTYRRLRDVSYGWNVCTASYTQAWWAWDDWSRHLDWLALNGVNLALAYTGQERLYADVYADLGVDYAAFANWSNGPAHLTWSRGQSTHGVGGPLPRTFADAQLALAKRILARMRGLGIVPVLPSFQGNVPPALKDLFPEANITVQAPHWTSGAVALDATDPLFARIGDAFLKRVVAELGADADGDGVGDATEHFYEADGYFAAGDPPWYAARRGGSSSNAGVYGSPDDARAHALGAYGAMARTDPDARWHYQGWILNMGDGAVVEAYVGAVPAGRLLVSDMWSEWAPLRSMLVAAGAPFLYGALQNFGGTLDLGMSVAQLAGNLSGAPPGVAEGLAAGGALAAGVGAFPEGIDQNLPYWVYFFDANWNGTRPLDAWWAAYAAARYGVEDDDAAAAWAALAASAYAQPAGGGDGFWREKARGGLLSAPGLHDASDAPAAPAYATAPLVDAWRRLAAANLSGAPYDYDVANVGREALSRARRRDLRAAALRRDDGRGREDGRRRAPGALRRRGRAPLRVAVAPRGRLLRPRPRARAPRAGDGGDAAFYDRVARAQVTTWLPACGGESDAAPCSRHANASRARPSRTTRDKAWGGLVTHYYGGRVRCYEDRFGTPAATRPRRRPRPRVPGGPRRAEFRLCARRRRATAAAVSARLLAKYFP</sequence>
<reference evidence="5 6" key="1">
    <citation type="submission" date="2024-03" db="EMBL/GenBank/DDBJ databases">
        <title>Aureococcus anophagefferens CCMP1851 and Kratosvirus quantuckense: Draft genome of a second virus-susceptible host strain in the model system.</title>
        <authorList>
            <person name="Chase E."/>
            <person name="Truchon A.R."/>
            <person name="Schepens W."/>
            <person name="Wilhelm S.W."/>
        </authorList>
    </citation>
    <scope>NUCLEOTIDE SEQUENCE [LARGE SCALE GENOMIC DNA]</scope>
    <source>
        <strain evidence="5 6">CCMP1851</strain>
    </source>
</reference>
<gene>
    <name evidence="5" type="ORF">SO694_000811100</name>
</gene>
<feature type="chain" id="PRO_5046031611" evidence="2">
    <location>
        <begin position="17"/>
        <end position="805"/>
    </location>
</feature>
<dbReference type="Gene3D" id="1.20.120.670">
    <property type="entry name" value="N-acetyl-b-d-glucoasminidase"/>
    <property type="match status" value="1"/>
</dbReference>
<protein>
    <submittedName>
        <fullName evidence="5">Alpha-N-acetylglucosaminidase</fullName>
    </submittedName>
</protein>
<dbReference type="Pfam" id="PF12972">
    <property type="entry name" value="NAGLU_C"/>
    <property type="match status" value="1"/>
</dbReference>
<keyword evidence="6" id="KW-1185">Reference proteome</keyword>
<dbReference type="Gene3D" id="3.20.20.80">
    <property type="entry name" value="Glycosidases"/>
    <property type="match status" value="1"/>
</dbReference>
<dbReference type="InterPro" id="IPR024733">
    <property type="entry name" value="NAGLU_tim-barrel"/>
</dbReference>
<proteinExistence type="predicted"/>
<dbReference type="Pfam" id="PF05089">
    <property type="entry name" value="NAGLU"/>
    <property type="match status" value="1"/>
</dbReference>
<evidence type="ECO:0000259" key="4">
    <source>
        <dbReference type="Pfam" id="PF12972"/>
    </source>
</evidence>
<dbReference type="EMBL" id="JBBJCI010000119">
    <property type="protein sequence ID" value="KAK7248220.1"/>
    <property type="molecule type" value="Genomic_DNA"/>
</dbReference>
<feature type="domain" description="Alpha-N-acetylglucosaminidase C-terminal" evidence="4">
    <location>
        <begin position="523"/>
        <end position="628"/>
    </location>
</feature>
<accession>A0ABR1G4F0</accession>
<evidence type="ECO:0000313" key="5">
    <source>
        <dbReference type="EMBL" id="KAK7248220.1"/>
    </source>
</evidence>
<keyword evidence="2" id="KW-0732">Signal</keyword>
<dbReference type="InterPro" id="IPR024732">
    <property type="entry name" value="NAGLU_C"/>
</dbReference>
<evidence type="ECO:0000256" key="1">
    <source>
        <dbReference type="SAM" id="MobiDB-lite"/>
    </source>
</evidence>
<dbReference type="InterPro" id="IPR007781">
    <property type="entry name" value="NAGLU"/>
</dbReference>
<dbReference type="PANTHER" id="PTHR12872">
    <property type="entry name" value="ALPHA-N-ACETYLGLUCOSAMINIDASE"/>
    <property type="match status" value="1"/>
</dbReference>
<evidence type="ECO:0000313" key="6">
    <source>
        <dbReference type="Proteomes" id="UP001363151"/>
    </source>
</evidence>
<feature type="signal peptide" evidence="2">
    <location>
        <begin position="1"/>
        <end position="16"/>
    </location>
</feature>
<name>A0ABR1G4F0_AURAN</name>
<comment type="caution">
    <text evidence="5">The sequence shown here is derived from an EMBL/GenBank/DDBJ whole genome shotgun (WGS) entry which is preliminary data.</text>
</comment>
<organism evidence="5 6">
    <name type="scientific">Aureococcus anophagefferens</name>
    <name type="common">Harmful bloom alga</name>
    <dbReference type="NCBI Taxonomy" id="44056"/>
    <lineage>
        <taxon>Eukaryota</taxon>
        <taxon>Sar</taxon>
        <taxon>Stramenopiles</taxon>
        <taxon>Ochrophyta</taxon>
        <taxon>Pelagophyceae</taxon>
        <taxon>Pelagomonadales</taxon>
        <taxon>Pelagomonadaceae</taxon>
        <taxon>Aureococcus</taxon>
    </lineage>
</organism>
<feature type="domain" description="Alpha-N-acetylglucosaminidase tim-barrel" evidence="3">
    <location>
        <begin position="158"/>
        <end position="515"/>
    </location>
</feature>
<feature type="region of interest" description="Disordered" evidence="1">
    <location>
        <begin position="636"/>
        <end position="658"/>
    </location>
</feature>
<dbReference type="Proteomes" id="UP001363151">
    <property type="component" value="Unassembled WGS sequence"/>
</dbReference>
<dbReference type="PANTHER" id="PTHR12872:SF1">
    <property type="entry name" value="ALPHA-N-ACETYLGLUCOSAMINIDASE"/>
    <property type="match status" value="1"/>
</dbReference>
<feature type="region of interest" description="Disordered" evidence="1">
    <location>
        <begin position="756"/>
        <end position="777"/>
    </location>
</feature>
<evidence type="ECO:0000256" key="2">
    <source>
        <dbReference type="SAM" id="SignalP"/>
    </source>
</evidence>